<feature type="transmembrane region" description="Helical" evidence="1">
    <location>
        <begin position="144"/>
        <end position="168"/>
    </location>
</feature>
<feature type="domain" description="CAAX prenyl protease 2/Lysostaphin resistance protein A-like" evidence="2">
    <location>
        <begin position="108"/>
        <end position="209"/>
    </location>
</feature>
<feature type="transmembrane region" description="Helical" evidence="1">
    <location>
        <begin position="12"/>
        <end position="32"/>
    </location>
</feature>
<keyword evidence="1" id="KW-0472">Membrane</keyword>
<feature type="transmembrane region" description="Helical" evidence="1">
    <location>
        <begin position="38"/>
        <end position="53"/>
    </location>
</feature>
<dbReference type="GO" id="GO:0004175">
    <property type="term" value="F:endopeptidase activity"/>
    <property type="evidence" value="ECO:0007669"/>
    <property type="project" value="UniProtKB-ARBA"/>
</dbReference>
<evidence type="ECO:0000313" key="3">
    <source>
        <dbReference type="EMBL" id="OGM19236.1"/>
    </source>
</evidence>
<dbReference type="AlphaFoldDB" id="A0A1F7XW39"/>
<reference evidence="3 4" key="1">
    <citation type="journal article" date="2016" name="Nat. Commun.">
        <title>Thousands of microbial genomes shed light on interconnected biogeochemical processes in an aquifer system.</title>
        <authorList>
            <person name="Anantharaman K."/>
            <person name="Brown C.T."/>
            <person name="Hug L.A."/>
            <person name="Sharon I."/>
            <person name="Castelle C.J."/>
            <person name="Probst A.J."/>
            <person name="Thomas B.C."/>
            <person name="Singh A."/>
            <person name="Wilkins M.J."/>
            <person name="Karaoz U."/>
            <person name="Brodie E.L."/>
            <person name="Williams K.H."/>
            <person name="Hubbard S.S."/>
            <person name="Banfield J.F."/>
        </authorList>
    </citation>
    <scope>NUCLEOTIDE SEQUENCE [LARGE SCALE GENOMIC DNA]</scope>
</reference>
<comment type="caution">
    <text evidence="3">The sequence shown here is derived from an EMBL/GenBank/DDBJ whole genome shotgun (WGS) entry which is preliminary data.</text>
</comment>
<feature type="transmembrane region" description="Helical" evidence="1">
    <location>
        <begin position="74"/>
        <end position="94"/>
    </location>
</feature>
<evidence type="ECO:0000256" key="1">
    <source>
        <dbReference type="SAM" id="Phobius"/>
    </source>
</evidence>
<protein>
    <recommendedName>
        <fullName evidence="2">CAAX prenyl protease 2/Lysostaphin resistance protein A-like domain-containing protein</fullName>
    </recommendedName>
</protein>
<dbReference type="InterPro" id="IPR003675">
    <property type="entry name" value="Rce1/LyrA-like_dom"/>
</dbReference>
<evidence type="ECO:0000313" key="4">
    <source>
        <dbReference type="Proteomes" id="UP000176741"/>
    </source>
</evidence>
<name>A0A1F7XW39_9BACT</name>
<dbReference type="EMBL" id="MGGD01000077">
    <property type="protein sequence ID" value="OGM19236.1"/>
    <property type="molecule type" value="Genomic_DNA"/>
</dbReference>
<gene>
    <name evidence="3" type="ORF">A2771_01675</name>
</gene>
<organism evidence="3 4">
    <name type="scientific">Candidatus Woesebacteria bacterium RIFCSPHIGHO2_01_FULL_38_26b</name>
    <dbReference type="NCBI Taxonomy" id="1802491"/>
    <lineage>
        <taxon>Bacteria</taxon>
        <taxon>Candidatus Woeseibacteriota</taxon>
    </lineage>
</organism>
<keyword evidence="1" id="KW-0812">Transmembrane</keyword>
<feature type="transmembrane region" description="Helical" evidence="1">
    <location>
        <begin position="174"/>
        <end position="192"/>
    </location>
</feature>
<sequence>MPKKVTAIKNSTILAVFLLLVWGFYRMLFNLPPEIEELYIKPVIWLLPVLYLVRKEKLGLASLGITFKNLFQSAYLALALGILFALEAVIINFVKYDSLDFSANLGPNPFFIALGLSFATAISEEIAFRGYLFNRIWYALGREWSANFITSFVWALIHVPIAIFWWELNPSNTILYLFLTTLFGIGSAWVFARTKNVASSILLHVLWEWPIVLFR</sequence>
<accession>A0A1F7XW39</accession>
<keyword evidence="1" id="KW-1133">Transmembrane helix</keyword>
<evidence type="ECO:0000259" key="2">
    <source>
        <dbReference type="Pfam" id="PF02517"/>
    </source>
</evidence>
<dbReference type="GO" id="GO:0080120">
    <property type="term" value="P:CAAX-box protein maturation"/>
    <property type="evidence" value="ECO:0007669"/>
    <property type="project" value="UniProtKB-ARBA"/>
</dbReference>
<proteinExistence type="predicted"/>
<dbReference type="Pfam" id="PF02517">
    <property type="entry name" value="Rce1-like"/>
    <property type="match status" value="1"/>
</dbReference>
<dbReference type="Proteomes" id="UP000176741">
    <property type="component" value="Unassembled WGS sequence"/>
</dbReference>
<feature type="transmembrane region" description="Helical" evidence="1">
    <location>
        <begin position="110"/>
        <end position="132"/>
    </location>
</feature>